<comment type="caution">
    <text evidence="2">The sequence shown here is derived from an EMBL/GenBank/DDBJ whole genome shotgun (WGS) entry which is preliminary data.</text>
</comment>
<dbReference type="Pfam" id="PF03691">
    <property type="entry name" value="UPF0167"/>
    <property type="match status" value="1"/>
</dbReference>
<accession>A0ABS8LZV2</accession>
<comment type="similarity">
    <text evidence="1">Belongs to the UPF0167 family.</text>
</comment>
<dbReference type="InterPro" id="IPR005363">
    <property type="entry name" value="UPF0167"/>
</dbReference>
<dbReference type="RefSeq" id="WP_202702148.1">
    <property type="nucleotide sequence ID" value="NZ_JAJJMN010000001.1"/>
</dbReference>
<dbReference type="EMBL" id="JAJJMN010000001">
    <property type="protein sequence ID" value="MCC9018065.1"/>
    <property type="molecule type" value="Genomic_DNA"/>
</dbReference>
<sequence>MELPRFKYSPNAYEIDVFTEEEGICSICSVKRNLKYTGSFYSIEEPEYICPWCIHDGSVSKKYNGEFNDYSGIEKISPDPSIQSKINISEKHLLEVCERTPSYVSWQQEVWLTHCNEPCAFIGYANNKIIEPFLDELKEDIEVNIGYDPELIRKYLTTDGSLVGYLFQCVNCGQHRLHADSD</sequence>
<evidence type="ECO:0000256" key="1">
    <source>
        <dbReference type="ARBA" id="ARBA00008525"/>
    </source>
</evidence>
<evidence type="ECO:0000313" key="3">
    <source>
        <dbReference type="Proteomes" id="UP001430700"/>
    </source>
</evidence>
<protein>
    <submittedName>
        <fullName evidence="2">CbrC family protein</fullName>
    </submittedName>
</protein>
<evidence type="ECO:0000313" key="2">
    <source>
        <dbReference type="EMBL" id="MCC9018065.1"/>
    </source>
</evidence>
<keyword evidence="3" id="KW-1185">Reference proteome</keyword>
<dbReference type="Proteomes" id="UP001430700">
    <property type="component" value="Unassembled WGS sequence"/>
</dbReference>
<organism evidence="2 3">
    <name type="scientific">Flavobacterium lipolyticum</name>
    <dbReference type="NCBI Taxonomy" id="2893754"/>
    <lineage>
        <taxon>Bacteria</taxon>
        <taxon>Pseudomonadati</taxon>
        <taxon>Bacteroidota</taxon>
        <taxon>Flavobacteriia</taxon>
        <taxon>Flavobacteriales</taxon>
        <taxon>Flavobacteriaceae</taxon>
        <taxon>Flavobacterium</taxon>
    </lineage>
</organism>
<gene>
    <name evidence="2" type="ORF">LNQ34_09795</name>
</gene>
<name>A0ABS8LZV2_9FLAO</name>
<proteinExistence type="inferred from homology"/>
<reference evidence="2" key="1">
    <citation type="submission" date="2021-11" db="EMBL/GenBank/DDBJ databases">
        <title>Description of novel Flavobacterium species.</title>
        <authorList>
            <person name="Saticioglu I.B."/>
            <person name="Ay H."/>
            <person name="Altun S."/>
            <person name="Duman M."/>
        </authorList>
    </citation>
    <scope>NUCLEOTIDE SEQUENCE</scope>
    <source>
        <strain evidence="2">F-126</strain>
    </source>
</reference>